<organism evidence="2 3">
    <name type="scientific">Niveomyces insectorum RCEF 264</name>
    <dbReference type="NCBI Taxonomy" id="1081102"/>
    <lineage>
        <taxon>Eukaryota</taxon>
        <taxon>Fungi</taxon>
        <taxon>Dikarya</taxon>
        <taxon>Ascomycota</taxon>
        <taxon>Pezizomycotina</taxon>
        <taxon>Sordariomycetes</taxon>
        <taxon>Hypocreomycetidae</taxon>
        <taxon>Hypocreales</taxon>
        <taxon>Cordycipitaceae</taxon>
        <taxon>Niveomyces</taxon>
    </lineage>
</organism>
<evidence type="ECO:0000313" key="2">
    <source>
        <dbReference type="EMBL" id="OAA62475.1"/>
    </source>
</evidence>
<feature type="compositionally biased region" description="Pro residues" evidence="1">
    <location>
        <begin position="356"/>
        <end position="371"/>
    </location>
</feature>
<proteinExistence type="predicted"/>
<feature type="compositionally biased region" description="Low complexity" evidence="1">
    <location>
        <begin position="409"/>
        <end position="436"/>
    </location>
</feature>
<feature type="compositionally biased region" description="Pro residues" evidence="1">
    <location>
        <begin position="397"/>
        <end position="408"/>
    </location>
</feature>
<feature type="region of interest" description="Disordered" evidence="1">
    <location>
        <begin position="133"/>
        <end position="259"/>
    </location>
</feature>
<feature type="region of interest" description="Disordered" evidence="1">
    <location>
        <begin position="594"/>
        <end position="644"/>
    </location>
</feature>
<feature type="region of interest" description="Disordered" evidence="1">
    <location>
        <begin position="662"/>
        <end position="710"/>
    </location>
</feature>
<feature type="compositionally biased region" description="Low complexity" evidence="1">
    <location>
        <begin position="165"/>
        <end position="178"/>
    </location>
</feature>
<dbReference type="EMBL" id="AZHD01000006">
    <property type="protein sequence ID" value="OAA62475.1"/>
    <property type="molecule type" value="Genomic_DNA"/>
</dbReference>
<feature type="compositionally biased region" description="Polar residues" evidence="1">
    <location>
        <begin position="383"/>
        <end position="394"/>
    </location>
</feature>
<dbReference type="Proteomes" id="UP000076874">
    <property type="component" value="Unassembled WGS sequence"/>
</dbReference>
<feature type="compositionally biased region" description="Polar residues" evidence="1">
    <location>
        <begin position="145"/>
        <end position="157"/>
    </location>
</feature>
<feature type="region of interest" description="Disordered" evidence="1">
    <location>
        <begin position="271"/>
        <end position="483"/>
    </location>
</feature>
<keyword evidence="3" id="KW-1185">Reference proteome</keyword>
<accession>A0A167VCW1</accession>
<dbReference type="AlphaFoldDB" id="A0A167VCW1"/>
<name>A0A167VCW1_9HYPO</name>
<sequence length="710" mass="76500">MDYNHKRANSELASITRSINAAAKQRNMSQPARDFATGAVDWTNQCFGTNEFVQDYYMRGPDAPSAYSNGRLDDSRLNHDHRDAGWSSTNNCHFRSQSHESPYNWSSGLGMEAASEPFPTSRRYGDLGQNRQLAPSMMPRRSSEDSVSSNASTSAGTADQGCAWSASTTPESLSPTTPKDSLVLQSPPEKPPSGVVSPEAGTDTVILPAKAYQLPATSRPARSRACSRSAPKRFQNTPIDAPVPEEEEQAENRCTGRARQNRERAVVALVDTAVSPGEGRRPDGGATVPSLHQRRQQRQQSVSAQTQPKQLARPRLSTMPPLPLQSQATRTSPAPLHRGLDRLASRSLPQLRGLAGPPPPGPLPSLPPVPAISPLFPLVPASPTVSTPTVSPGINSRPPPPDGPPPAAPAAAAASAAATTSTAAESSTTLTTSSTSETIKPKEERSQERNITPPSWQDELQRHKMYLQQFPAEPCEPPHDRPRLSRAHRSLGNLRARARARSLAHAAAVSPDEAVSAEPFSAMQHISQCASRGLRTGRPSTAKTTREWGVRLDEPLPPLPQVDTPHVSVFEEDSDDEGDTVRKFVRNLFTRRTRSGEVPSASVHAREPSLGSKETAAAMASYARAGDANSHNNRKKNYSTSSSFSVATTVGASTIVSTTTTLASTNTEASEVDYYLEDDHASTSPRTSTDQARPSQKGPLLSRMFVRRSR</sequence>
<comment type="caution">
    <text evidence="2">The sequence shown here is derived from an EMBL/GenBank/DDBJ whole genome shotgun (WGS) entry which is preliminary data.</text>
</comment>
<reference evidence="2 3" key="1">
    <citation type="journal article" date="2016" name="Genome Biol. Evol.">
        <title>Divergent and convergent evolution of fungal pathogenicity.</title>
        <authorList>
            <person name="Shang Y."/>
            <person name="Xiao G."/>
            <person name="Zheng P."/>
            <person name="Cen K."/>
            <person name="Zhan S."/>
            <person name="Wang C."/>
        </authorList>
    </citation>
    <scope>NUCLEOTIDE SEQUENCE [LARGE SCALE GENOMIC DNA]</scope>
    <source>
        <strain evidence="2 3">RCEF 264</strain>
    </source>
</reference>
<dbReference type="OrthoDB" id="5245582at2759"/>
<evidence type="ECO:0000256" key="1">
    <source>
        <dbReference type="SAM" id="MobiDB-lite"/>
    </source>
</evidence>
<feature type="compositionally biased region" description="Polar residues" evidence="1">
    <location>
        <begin position="682"/>
        <end position="694"/>
    </location>
</feature>
<evidence type="ECO:0000313" key="3">
    <source>
        <dbReference type="Proteomes" id="UP000076874"/>
    </source>
</evidence>
<feature type="compositionally biased region" description="Low complexity" evidence="1">
    <location>
        <begin position="215"/>
        <end position="229"/>
    </location>
</feature>
<feature type="compositionally biased region" description="Basic and acidic residues" evidence="1">
    <location>
        <begin position="439"/>
        <end position="448"/>
    </location>
</feature>
<protein>
    <submittedName>
        <fullName evidence="2">Uncharacterized protein</fullName>
    </submittedName>
</protein>
<gene>
    <name evidence="2" type="ORF">SPI_04015</name>
</gene>